<evidence type="ECO:0000259" key="7">
    <source>
        <dbReference type="SMART" id="SM00014"/>
    </source>
</evidence>
<sequence>MVVARTHRPSPALLVNLALSAVLLVAASLLIRQHPVAAWERDLFTLLNRLPSGAAPVLAAVMQVGSYLAVFVAVAVAALLRRFAVARDLLLAGNLAYWLAVVNKLAVARQRPAGLLADVVVHDTITGLLGYPSGHVAVATALALVAARAGGPRWRRLMWAVIVVVAVARVHVGAHLPLDAVGGFLVGWLAVCLTRLVVGEVGPERSAASLRRALRRRGLDVTRLEPLIGDARGSWPWRALTADGRQLFVKLSGGQQRDADWAYKLYRRLRFRHVADEPPYLSAKQQSEHETYLTLLAERAGVRVPEVVTTATLPGGDAVLVQEFVDAAPLRSTVGPLPLAAVADVCRQVSLLHRAGIAHRDLRAANILLAGRTAHLVDLGFGVDGAPADQQARDLVELLVTLAGRVDPAAVVDVAMAQLGAAQVADSLPYLQRPVLSRAGHDALRRTPTLLQELRGEILRRCPERERRLARVGRITPRGILLLVALGLLVYVLLPQVGEVRTALRLMLHAHPAALAATLLGSVATYLLSAFVLRLAAANRIPLGETTVVQVAASFANRLAPGSIGGAALSVRYLHQKGFGTAESATAVAVSRTAGVVSVALLLPVLLPFARQPVRTLEHAATSKALPLLLGVLVVLLVAAALLAVPRLRRQGRAVARQSLDALRALPRQHRLSRLVGAALALTLAYGLSLYFGLLAVGEPISLALLPPVILVSVVGEGVASAAPTPGGLGATEAALVSGLLLYGVPVDTAVAGVLIYRLATFWLPAPFGYVALRWLAHRRLL</sequence>
<proteinExistence type="predicted"/>
<dbReference type="SMART" id="SM00014">
    <property type="entry name" value="acidPPc"/>
    <property type="match status" value="1"/>
</dbReference>
<dbReference type="SUPFAM" id="SSF48317">
    <property type="entry name" value="Acid phosphatase/Vanadium-dependent haloperoxidase"/>
    <property type="match status" value="1"/>
</dbReference>
<name>A0A917U8Z8_9ACTN</name>
<feature type="transmembrane region" description="Helical" evidence="6">
    <location>
        <begin position="157"/>
        <end position="174"/>
    </location>
</feature>
<feature type="transmembrane region" description="Helical" evidence="6">
    <location>
        <begin position="626"/>
        <end position="645"/>
    </location>
</feature>
<comment type="subcellular location">
    <subcellularLocation>
        <location evidence="1">Cell membrane</location>
        <topology evidence="1">Multi-pass membrane protein</topology>
    </subcellularLocation>
</comment>
<organism evidence="8 9">
    <name type="scientific">Micromonospora sonchi</name>
    <dbReference type="NCBI Taxonomy" id="1763543"/>
    <lineage>
        <taxon>Bacteria</taxon>
        <taxon>Bacillati</taxon>
        <taxon>Actinomycetota</taxon>
        <taxon>Actinomycetes</taxon>
        <taxon>Micromonosporales</taxon>
        <taxon>Micromonosporaceae</taxon>
        <taxon>Micromonospora</taxon>
    </lineage>
</organism>
<feature type="transmembrane region" description="Helical" evidence="6">
    <location>
        <begin position="89"/>
        <end position="108"/>
    </location>
</feature>
<dbReference type="GO" id="GO:0005886">
    <property type="term" value="C:plasma membrane"/>
    <property type="evidence" value="ECO:0007669"/>
    <property type="project" value="UniProtKB-SubCell"/>
</dbReference>
<feature type="transmembrane region" description="Helical" evidence="6">
    <location>
        <begin position="180"/>
        <end position="198"/>
    </location>
</feature>
<evidence type="ECO:0000256" key="2">
    <source>
        <dbReference type="ARBA" id="ARBA00022475"/>
    </source>
</evidence>
<keyword evidence="3 6" id="KW-0812">Transmembrane</keyword>
<dbReference type="Gene3D" id="1.10.510.10">
    <property type="entry name" value="Transferase(Phosphotransferase) domain 1"/>
    <property type="match status" value="1"/>
</dbReference>
<dbReference type="SUPFAM" id="SSF56112">
    <property type="entry name" value="Protein kinase-like (PK-like)"/>
    <property type="match status" value="1"/>
</dbReference>
<feature type="transmembrane region" description="Helical" evidence="6">
    <location>
        <begin position="751"/>
        <end position="773"/>
    </location>
</feature>
<keyword evidence="4 6" id="KW-1133">Transmembrane helix</keyword>
<dbReference type="EMBL" id="BMNB01000049">
    <property type="protein sequence ID" value="GGM66043.1"/>
    <property type="molecule type" value="Genomic_DNA"/>
</dbReference>
<evidence type="ECO:0000256" key="5">
    <source>
        <dbReference type="ARBA" id="ARBA00023136"/>
    </source>
</evidence>
<feature type="transmembrane region" description="Helical" evidence="6">
    <location>
        <begin position="128"/>
        <end position="145"/>
    </location>
</feature>
<dbReference type="Pfam" id="PF01569">
    <property type="entry name" value="PAP2"/>
    <property type="match status" value="1"/>
</dbReference>
<dbReference type="RefSeq" id="WP_229706566.1">
    <property type="nucleotide sequence ID" value="NZ_BMNB01000049.1"/>
</dbReference>
<accession>A0A917U8Z8</accession>
<feature type="domain" description="Phosphatidic acid phosphatase type 2/haloperoxidase" evidence="7">
    <location>
        <begin position="86"/>
        <end position="195"/>
    </location>
</feature>
<evidence type="ECO:0000256" key="3">
    <source>
        <dbReference type="ARBA" id="ARBA00022692"/>
    </source>
</evidence>
<dbReference type="InterPro" id="IPR011009">
    <property type="entry name" value="Kinase-like_dom_sf"/>
</dbReference>
<feature type="transmembrane region" description="Helical" evidence="6">
    <location>
        <begin position="54"/>
        <end position="80"/>
    </location>
</feature>
<feature type="transmembrane region" description="Helical" evidence="6">
    <location>
        <begin position="585"/>
        <end position="606"/>
    </location>
</feature>
<feature type="transmembrane region" description="Helical" evidence="6">
    <location>
        <begin position="675"/>
        <end position="695"/>
    </location>
</feature>
<keyword evidence="5 6" id="KW-0472">Membrane</keyword>
<reference evidence="8" key="2">
    <citation type="submission" date="2020-09" db="EMBL/GenBank/DDBJ databases">
        <authorList>
            <person name="Sun Q."/>
            <person name="Zhou Y."/>
        </authorList>
    </citation>
    <scope>NUCLEOTIDE SEQUENCE</scope>
    <source>
        <strain evidence="8">CGMCC 4.7312</strain>
    </source>
</reference>
<dbReference type="InterPro" id="IPR036938">
    <property type="entry name" value="PAP2/HPO_sf"/>
</dbReference>
<evidence type="ECO:0000256" key="6">
    <source>
        <dbReference type="SAM" id="Phobius"/>
    </source>
</evidence>
<feature type="transmembrane region" description="Helical" evidence="6">
    <location>
        <begin position="475"/>
        <end position="494"/>
    </location>
</feature>
<comment type="caution">
    <text evidence="8">The sequence shown here is derived from an EMBL/GenBank/DDBJ whole genome shotgun (WGS) entry which is preliminary data.</text>
</comment>
<evidence type="ECO:0000313" key="9">
    <source>
        <dbReference type="Proteomes" id="UP000608890"/>
    </source>
</evidence>
<dbReference type="PANTHER" id="PTHR39087:SF2">
    <property type="entry name" value="UPF0104 MEMBRANE PROTEIN MJ1595"/>
    <property type="match status" value="1"/>
</dbReference>
<reference evidence="8" key="1">
    <citation type="journal article" date="2014" name="Int. J. Syst. Evol. Microbiol.">
        <title>Complete genome sequence of Corynebacterium casei LMG S-19264T (=DSM 44701T), isolated from a smear-ripened cheese.</title>
        <authorList>
            <consortium name="US DOE Joint Genome Institute (JGI-PGF)"/>
            <person name="Walter F."/>
            <person name="Albersmeier A."/>
            <person name="Kalinowski J."/>
            <person name="Ruckert C."/>
        </authorList>
    </citation>
    <scope>NUCLEOTIDE SEQUENCE</scope>
    <source>
        <strain evidence="8">CGMCC 4.7312</strain>
    </source>
</reference>
<evidence type="ECO:0000313" key="8">
    <source>
        <dbReference type="EMBL" id="GGM66043.1"/>
    </source>
</evidence>
<keyword evidence="2" id="KW-1003">Cell membrane</keyword>
<protein>
    <submittedName>
        <fullName evidence="8">Membrane protein</fullName>
    </submittedName>
</protein>
<dbReference type="Pfam" id="PF03706">
    <property type="entry name" value="LPG_synthase_TM"/>
    <property type="match status" value="1"/>
</dbReference>
<dbReference type="Gene3D" id="1.20.144.10">
    <property type="entry name" value="Phosphatidic acid phosphatase type 2/haloperoxidase"/>
    <property type="match status" value="1"/>
</dbReference>
<evidence type="ECO:0000256" key="4">
    <source>
        <dbReference type="ARBA" id="ARBA00022989"/>
    </source>
</evidence>
<dbReference type="PANTHER" id="PTHR39087">
    <property type="entry name" value="UPF0104 MEMBRANE PROTEIN MJ1595"/>
    <property type="match status" value="1"/>
</dbReference>
<dbReference type="AlphaFoldDB" id="A0A917U8Z8"/>
<feature type="transmembrane region" description="Helical" evidence="6">
    <location>
        <begin position="514"/>
        <end position="533"/>
    </location>
</feature>
<dbReference type="Proteomes" id="UP000608890">
    <property type="component" value="Unassembled WGS sequence"/>
</dbReference>
<dbReference type="InterPro" id="IPR000326">
    <property type="entry name" value="PAP2/HPO"/>
</dbReference>
<dbReference type="InterPro" id="IPR022791">
    <property type="entry name" value="L-PG_synthase/AglD"/>
</dbReference>
<gene>
    <name evidence="8" type="ORF">GCM10011608_59180</name>
</gene>
<keyword evidence="9" id="KW-1185">Reference proteome</keyword>
<evidence type="ECO:0000256" key="1">
    <source>
        <dbReference type="ARBA" id="ARBA00004651"/>
    </source>
</evidence>